<feature type="compositionally biased region" description="Polar residues" evidence="1">
    <location>
        <begin position="1200"/>
        <end position="1211"/>
    </location>
</feature>
<feature type="compositionally biased region" description="Polar residues" evidence="1">
    <location>
        <begin position="540"/>
        <end position="561"/>
    </location>
</feature>
<reference evidence="2 3" key="1">
    <citation type="submission" date="2014-02" db="EMBL/GenBank/DDBJ databases">
        <authorList>
            <person name="Sibley D."/>
            <person name="Venepally P."/>
            <person name="Karamycheva S."/>
            <person name="Hadjithomas M."/>
            <person name="Khan A."/>
            <person name="Brunk B."/>
            <person name="Roos D."/>
            <person name="Caler E."/>
            <person name="Lorenzi H."/>
        </authorList>
    </citation>
    <scope>NUCLEOTIDE SEQUENCE [LARGE SCALE GENOMIC DNA]</scope>
    <source>
        <strain evidence="2 3">GAB2-2007-GAL-DOM2</strain>
    </source>
</reference>
<dbReference type="VEuPathDB" id="ToxoDB:TGDOM2_318390"/>
<organism evidence="2 3">
    <name type="scientific">Toxoplasma gondii GAB2-2007-GAL-DOM2</name>
    <dbReference type="NCBI Taxonomy" id="1130820"/>
    <lineage>
        <taxon>Eukaryota</taxon>
        <taxon>Sar</taxon>
        <taxon>Alveolata</taxon>
        <taxon>Apicomplexa</taxon>
        <taxon>Conoidasida</taxon>
        <taxon>Coccidia</taxon>
        <taxon>Eucoccidiorida</taxon>
        <taxon>Eimeriorina</taxon>
        <taxon>Sarcocystidae</taxon>
        <taxon>Toxoplasma</taxon>
    </lineage>
</organism>
<feature type="region of interest" description="Disordered" evidence="1">
    <location>
        <begin position="1"/>
        <end position="20"/>
    </location>
</feature>
<feature type="region of interest" description="Disordered" evidence="1">
    <location>
        <begin position="885"/>
        <end position="995"/>
    </location>
</feature>
<accession>A0A086JFT7</accession>
<evidence type="ECO:0000256" key="1">
    <source>
        <dbReference type="SAM" id="MobiDB-lite"/>
    </source>
</evidence>
<feature type="region of interest" description="Disordered" evidence="1">
    <location>
        <begin position="597"/>
        <end position="705"/>
    </location>
</feature>
<feature type="region of interest" description="Disordered" evidence="1">
    <location>
        <begin position="521"/>
        <end position="582"/>
    </location>
</feature>
<feature type="compositionally biased region" description="Polar residues" evidence="1">
    <location>
        <begin position="1219"/>
        <end position="1241"/>
    </location>
</feature>
<feature type="region of interest" description="Disordered" evidence="1">
    <location>
        <begin position="92"/>
        <end position="127"/>
    </location>
</feature>
<feature type="region of interest" description="Disordered" evidence="1">
    <location>
        <begin position="1134"/>
        <end position="1262"/>
    </location>
</feature>
<sequence length="1278" mass="138160">MTQQGTEQPQEGRGVHAGASARPAFLCVKNRDAKDDGVSPAFPRVTPPLGLGERSVCTLEELPLPHEPRAQDAALLAHLEAISPTFHGLEKLQEQGVSPRLSPRQSPAPERALGEQESEAEAHSPFSASLSSRALDRFAASGAAEGTAATLCCAHAHSGPPAKDPPVHAPQSTPRSAASTRNSPAPACTQAFSSSRAFEEECEEKMPEERQGPIAASAGAAENSQPPESEDLRCESSFGLTESSDHRHAARVSPDLSPAVSCESEQGRSSCCLQRTIDAPNSLSSLFFKEEPRELVGARSDREPSLASLLSPSERNALPSLLSPLALAGEGAEGHGGNQGNGGDRGDSATVCEGEDVWRVSLRRPSGRGERGAEVSMEVEMESGEATFFVEKTETSLSASRCQRTRTRCLSVSNVPLHSWISTGGASVSPRSQAADSPPSASLQLQLEGTASALPPPSCAAALAASLCASQPRDLQEEAAEPDALLHRATCLLSPRACLARCKTTEIPSFRETLLSPKAHLSPKTQLSPQTALSPKAQLSPRTVLSPQTVLSPKAQLSLQTVKDRPPTGECLSLREGSSGSNGVECVSEPFFFQEERTDSLGSRVPESSGGRSSFSTGETFRRPGWLRGDTASPRSASSRSPRNTVGSALRPRSASPWAERGRLSASEETPRTVSPLDAAPASSQSPTCNKEDGAGASVRRVSSARREAKASPCVASAPSGRPRLILLDLDNTLIPTSWIMAQWRSKHCTLGPLETVAAIRAALCEAKFFEVLDRFFASLRDERSSGQVSQVVIVTNAGTRTVENFYLQFCLPELGELCAREQVYIHSTEHVVKRLGPVPSITDEEAYREFYTTTKYHEFDFVLQRYIHGLRREHGALRRQQLAVHRRMRVARRREQTEHKPNASSAALDSRDSRPESPQSCPRPLCARTESQTVGSSPTPGASPPSPFPLSPLSTASRAKEEVSSDSETESTEETTSSSGEEQEQRRSAQPSAAFPGDWRFDLLSAGDQACEIMAACRVAHQAGDEVIRLAKLLYLNDPEDPRYLAQTPERFVAQLLDFQDALLRLLDADEETLDMQGQPEWRPTGVFSSAAVSAPSRFFLPPLHCREGHLEYVFSSSDDEEEVEEEQWREARRRRRLQKGGCGEEGTEKSTRRSRAGRSDGREAEAARSQAAEWTEEMPPPDAEEESTQATPVKRSGAATQTSLRSQDMSCEDAETPTWSASLNRQISTPATGSRQSGVGSRRQQKPFHPIASSVYYADRAYRSGRPLSQAFAAER</sequence>
<evidence type="ECO:0000313" key="2">
    <source>
        <dbReference type="EMBL" id="KFG31005.1"/>
    </source>
</evidence>
<feature type="compositionally biased region" description="Basic and acidic residues" evidence="1">
    <location>
        <begin position="1148"/>
        <end position="1168"/>
    </location>
</feature>
<feature type="compositionally biased region" description="Polar residues" evidence="1">
    <location>
        <begin position="170"/>
        <end position="183"/>
    </location>
</feature>
<feature type="compositionally biased region" description="Low complexity" evidence="1">
    <location>
        <begin position="632"/>
        <end position="643"/>
    </location>
</feature>
<feature type="region of interest" description="Disordered" evidence="1">
    <location>
        <begin position="328"/>
        <end position="350"/>
    </location>
</feature>
<dbReference type="OrthoDB" id="338251at2759"/>
<dbReference type="Proteomes" id="UP000028837">
    <property type="component" value="Unassembled WGS sequence"/>
</dbReference>
<name>A0A086JFT7_TOXGO</name>
<feature type="compositionally biased region" description="Pro residues" evidence="1">
    <location>
        <begin position="942"/>
        <end position="951"/>
    </location>
</feature>
<feature type="compositionally biased region" description="Polar residues" evidence="1">
    <location>
        <begin position="610"/>
        <end position="619"/>
    </location>
</feature>
<feature type="region of interest" description="Disordered" evidence="1">
    <location>
        <begin position="157"/>
        <end position="262"/>
    </location>
</feature>
<dbReference type="EMBL" id="AHZU02001572">
    <property type="protein sequence ID" value="KFG31005.1"/>
    <property type="molecule type" value="Genomic_DNA"/>
</dbReference>
<protein>
    <submittedName>
        <fullName evidence="2">Uncharacterized protein</fullName>
    </submittedName>
</protein>
<evidence type="ECO:0000313" key="3">
    <source>
        <dbReference type="Proteomes" id="UP000028837"/>
    </source>
</evidence>
<comment type="caution">
    <text evidence="2">The sequence shown here is derived from an EMBL/GenBank/DDBJ whole genome shotgun (WGS) entry which is preliminary data.</text>
</comment>
<feature type="compositionally biased region" description="Polar residues" evidence="1">
    <location>
        <begin position="523"/>
        <end position="533"/>
    </location>
</feature>
<gene>
    <name evidence="2" type="ORF">TGDOM2_318390</name>
</gene>
<proteinExistence type="predicted"/>
<feature type="compositionally biased region" description="Acidic residues" evidence="1">
    <location>
        <begin position="965"/>
        <end position="974"/>
    </location>
</feature>
<feature type="compositionally biased region" description="Gly residues" evidence="1">
    <location>
        <begin position="334"/>
        <end position="343"/>
    </location>
</feature>
<dbReference type="AlphaFoldDB" id="A0A086JFT7"/>